<comment type="function">
    <text evidence="8">Part of the tripartite ATP-independent periplasmic (TRAP) transport system.</text>
</comment>
<gene>
    <name evidence="12" type="ORF">BKG89_02605</name>
</gene>
<keyword evidence="3" id="KW-1003">Cell membrane</keyword>
<evidence type="ECO:0000256" key="5">
    <source>
        <dbReference type="ARBA" id="ARBA00022692"/>
    </source>
</evidence>
<dbReference type="Pfam" id="PF06808">
    <property type="entry name" value="DctM"/>
    <property type="match status" value="1"/>
</dbReference>
<sequence>MRIFNKLEEWIGGVLFLVIFAILIAQILARQLFSSPLIWSEELARLLFVYVGMLGISIGIRNQQHVFIDFITNLMPPKIKRLTNSFVQLIIFVSIVLFIHFGIKLFLDASFEMVSLGISEKWLYASLPIVSVLMLVRFIQAQKDNFDSQKSYISPLFFIIVGIILFVILFMYPDLYKVLRITNYVKFGSNAVFITLGIWLVIMFLGVPVGWSLFIATLLYFSMVRWNIANAASIKLVDSLNSFPLLSVPFFILTGILMNTGGITERIFSFAKALLGHYTGGMGHVNIGASLLFSGMSGSALADAGGLGQLEIKAMRDAGYDDDICGGITAASCIIGPLVPPSIAMIIYGVIANESIAKLFVAGFIPGVLVTIALMVMNYYISKKRGYPKTKKTKMPELCAAFKKAIWAILTPILIIGGIFSGLFTPTEAAVIAALYSVIIGMFVYKELTLKMLFDGCVEAMAITGVTVLMVMAVTFFGDMIAREQVAMRIAQVFVAVADSQLMVLVMINLLLLFLGMFIDALALQFLVLPMLIPIAMHFNIDLVFFGVMTTLNMMIGILTPPMGMALFVVARVGNMSVSTVTKGVLPFLVPIFLTLVLITIFPQIITFIPNLLMP</sequence>
<feature type="transmembrane region" description="Helical" evidence="9">
    <location>
        <begin position="152"/>
        <end position="172"/>
    </location>
</feature>
<keyword evidence="7 9" id="KW-0472">Membrane</keyword>
<dbReference type="EMBL" id="MLAA01000008">
    <property type="protein sequence ID" value="OOF70699.1"/>
    <property type="molecule type" value="Genomic_DNA"/>
</dbReference>
<feature type="transmembrane region" description="Helical" evidence="9">
    <location>
        <begin position="12"/>
        <end position="31"/>
    </location>
</feature>
<reference evidence="12 13" key="1">
    <citation type="submission" date="2016-10" db="EMBL/GenBank/DDBJ databases">
        <title>Rodentibacter gen. nov. and new species.</title>
        <authorList>
            <person name="Christensen H."/>
        </authorList>
    </citation>
    <scope>NUCLEOTIDE SEQUENCE [LARGE SCALE GENOMIC DNA]</scope>
    <source>
        <strain evidence="12 13">1998236014</strain>
    </source>
</reference>
<evidence type="ECO:0000256" key="3">
    <source>
        <dbReference type="ARBA" id="ARBA00022475"/>
    </source>
</evidence>
<keyword evidence="6 9" id="KW-1133">Transmembrane helix</keyword>
<feature type="transmembrane region" description="Helical" evidence="9">
    <location>
        <begin position="585"/>
        <end position="609"/>
    </location>
</feature>
<dbReference type="InterPro" id="IPR010656">
    <property type="entry name" value="DctM"/>
</dbReference>
<proteinExistence type="predicted"/>
<evidence type="ECO:0000313" key="13">
    <source>
        <dbReference type="Proteomes" id="UP000188820"/>
    </source>
</evidence>
<keyword evidence="5 9" id="KW-0812">Transmembrane</keyword>
<feature type="transmembrane region" description="Helical" evidence="9">
    <location>
        <begin position="324"/>
        <end position="351"/>
    </location>
</feature>
<feature type="transmembrane region" description="Helical" evidence="9">
    <location>
        <begin position="192"/>
        <end position="221"/>
    </location>
</feature>
<feature type="transmembrane region" description="Helical" evidence="9">
    <location>
        <begin position="357"/>
        <end position="381"/>
    </location>
</feature>
<keyword evidence="2 8" id="KW-0813">Transport</keyword>
<feature type="transmembrane region" description="Helical" evidence="9">
    <location>
        <begin position="429"/>
        <end position="445"/>
    </location>
</feature>
<comment type="subcellular location">
    <subcellularLocation>
        <location evidence="1 8">Cell inner membrane</location>
        <topology evidence="1 8">Multi-pass membrane protein</topology>
    </subcellularLocation>
</comment>
<evidence type="ECO:0000256" key="4">
    <source>
        <dbReference type="ARBA" id="ARBA00022519"/>
    </source>
</evidence>
<evidence type="ECO:0000256" key="6">
    <source>
        <dbReference type="ARBA" id="ARBA00022989"/>
    </source>
</evidence>
<accession>A0ABX3KZ78</accession>
<dbReference type="RefSeq" id="WP_077462636.1">
    <property type="nucleotide sequence ID" value="NZ_MLAA01000008.1"/>
</dbReference>
<evidence type="ECO:0000259" key="10">
    <source>
        <dbReference type="Pfam" id="PF04290"/>
    </source>
</evidence>
<feature type="transmembrane region" description="Helical" evidence="9">
    <location>
        <begin position="402"/>
        <end position="423"/>
    </location>
</feature>
<dbReference type="Pfam" id="PF04290">
    <property type="entry name" value="DctQ"/>
    <property type="match status" value="1"/>
</dbReference>
<feature type="transmembrane region" description="Helical" evidence="9">
    <location>
        <begin position="82"/>
        <end position="102"/>
    </location>
</feature>
<evidence type="ECO:0000256" key="1">
    <source>
        <dbReference type="ARBA" id="ARBA00004429"/>
    </source>
</evidence>
<dbReference type="PANTHER" id="PTHR33362">
    <property type="entry name" value="SIALIC ACID TRAP TRANSPORTER PERMEASE PROTEIN SIAT-RELATED"/>
    <property type="match status" value="1"/>
</dbReference>
<evidence type="ECO:0000256" key="2">
    <source>
        <dbReference type="ARBA" id="ARBA00022448"/>
    </source>
</evidence>
<keyword evidence="13" id="KW-1185">Reference proteome</keyword>
<dbReference type="InterPro" id="IPR055348">
    <property type="entry name" value="DctQ"/>
</dbReference>
<organism evidence="12 13">
    <name type="scientific">Rodentibacter caecimuris</name>
    <dbReference type="NCBI Taxonomy" id="1796644"/>
    <lineage>
        <taxon>Bacteria</taxon>
        <taxon>Pseudomonadati</taxon>
        <taxon>Pseudomonadota</taxon>
        <taxon>Gammaproteobacteria</taxon>
        <taxon>Pasteurellales</taxon>
        <taxon>Pasteurellaceae</taxon>
        <taxon>Rodentibacter</taxon>
    </lineage>
</organism>
<feature type="transmembrane region" description="Helical" evidence="9">
    <location>
        <begin position="457"/>
        <end position="478"/>
    </location>
</feature>
<feature type="transmembrane region" description="Helical" evidence="9">
    <location>
        <begin position="490"/>
        <end position="514"/>
    </location>
</feature>
<evidence type="ECO:0000256" key="8">
    <source>
        <dbReference type="RuleBase" id="RU369079"/>
    </source>
</evidence>
<feature type="domain" description="TRAP C4-dicarboxylate transport system permease DctM subunit" evidence="11">
    <location>
        <begin position="197"/>
        <end position="605"/>
    </location>
</feature>
<dbReference type="PANTHER" id="PTHR33362:SF3">
    <property type="entry name" value="SIALIC ACID TRAP TRANSPORTER PERMEASE PROTEIN SIAT"/>
    <property type="match status" value="1"/>
</dbReference>
<evidence type="ECO:0000256" key="7">
    <source>
        <dbReference type="ARBA" id="ARBA00023136"/>
    </source>
</evidence>
<keyword evidence="4 8" id="KW-0997">Cell inner membrane</keyword>
<name>A0ABX3KZ78_9PAST</name>
<feature type="transmembrane region" description="Helical" evidence="9">
    <location>
        <begin position="554"/>
        <end position="573"/>
    </location>
</feature>
<protein>
    <submittedName>
        <fullName evidence="12">C4-dicarboxylate ABC transporter permease</fullName>
    </submittedName>
</protein>
<evidence type="ECO:0000313" key="12">
    <source>
        <dbReference type="EMBL" id="OOF70699.1"/>
    </source>
</evidence>
<feature type="transmembrane region" description="Helical" evidence="9">
    <location>
        <begin position="122"/>
        <end position="140"/>
    </location>
</feature>
<dbReference type="NCBIfam" id="TIGR00786">
    <property type="entry name" value="dctM"/>
    <property type="match status" value="1"/>
</dbReference>
<dbReference type="Proteomes" id="UP000188820">
    <property type="component" value="Unassembled WGS sequence"/>
</dbReference>
<comment type="caution">
    <text evidence="12">The sequence shown here is derived from an EMBL/GenBank/DDBJ whole genome shotgun (WGS) entry which is preliminary data.</text>
</comment>
<feature type="domain" description="Tripartite ATP-independent periplasmic transporters DctQ component" evidence="10">
    <location>
        <begin position="19"/>
        <end position="141"/>
    </location>
</feature>
<evidence type="ECO:0000256" key="9">
    <source>
        <dbReference type="SAM" id="Phobius"/>
    </source>
</evidence>
<feature type="transmembrane region" description="Helical" evidence="9">
    <location>
        <begin position="43"/>
        <end position="61"/>
    </location>
</feature>
<evidence type="ECO:0000259" key="11">
    <source>
        <dbReference type="Pfam" id="PF06808"/>
    </source>
</evidence>
<dbReference type="InterPro" id="IPR004681">
    <property type="entry name" value="TRAP_DctM"/>
</dbReference>
<feature type="transmembrane region" description="Helical" evidence="9">
    <location>
        <begin position="242"/>
        <end position="263"/>
    </location>
</feature>